<keyword evidence="4" id="KW-0285">Flavoprotein</keyword>
<evidence type="ECO:0000256" key="9">
    <source>
        <dbReference type="ARBA" id="ARBA00031306"/>
    </source>
</evidence>
<keyword evidence="13" id="KW-1185">Reference proteome</keyword>
<evidence type="ECO:0000256" key="6">
    <source>
        <dbReference type="ARBA" id="ARBA00022723"/>
    </source>
</evidence>
<comment type="cofactor">
    <cofactor evidence="1">
        <name>Mg(2+)</name>
        <dbReference type="ChEBI" id="CHEBI:18420"/>
    </cofactor>
</comment>
<dbReference type="PANTHER" id="PTHR30040">
    <property type="entry name" value="THIAMINE BIOSYNTHESIS LIPOPROTEIN APBE"/>
    <property type="match status" value="1"/>
</dbReference>
<dbReference type="AlphaFoldDB" id="A0A5Q2FAE1"/>
<dbReference type="SUPFAM" id="SSF143631">
    <property type="entry name" value="ApbE-like"/>
    <property type="match status" value="1"/>
</dbReference>
<keyword evidence="5" id="KW-0808">Transferase</keyword>
<evidence type="ECO:0000256" key="7">
    <source>
        <dbReference type="ARBA" id="ARBA00022827"/>
    </source>
</evidence>
<dbReference type="GO" id="GO:0046872">
    <property type="term" value="F:metal ion binding"/>
    <property type="evidence" value="ECO:0007669"/>
    <property type="project" value="UniProtKB-KW"/>
</dbReference>
<dbReference type="RefSeq" id="WP_153572188.1">
    <property type="nucleotide sequence ID" value="NZ_CP045725.1"/>
</dbReference>
<keyword evidence="7" id="KW-0274">FAD</keyword>
<sequence length="293" mass="31353">MSPSSEISPGPDSSESRPTVTHHRPDARRYTHLQEMWGTVVVIDLVEGTRTWPSDDDLDTAIHEAVDLMHWVDEVFSTYRETSLVSALRSGRLAEADLSAADPDHAALMEVIAACRWGREVTGGAFDPWAVPGGFDPSGYVKGWAAELVADLLVDRGFDNVCVNAGGDIVTRGRPAPDQPWRIGIRHPDDAEAVVRVEELEDAAIATSGAYERGDHIVDPHDHGPAHGARSATVVALNAGLAEILSTALIVAGRDGAIWAASERGCRAYVVDPAPADTAWSTSWVGDRLPKAG</sequence>
<name>A0A5Q2FAE1_9ACTN</name>
<evidence type="ECO:0000313" key="13">
    <source>
        <dbReference type="Proteomes" id="UP000386847"/>
    </source>
</evidence>
<proteinExistence type="predicted"/>
<feature type="compositionally biased region" description="Polar residues" evidence="11">
    <location>
        <begin position="1"/>
        <end position="19"/>
    </location>
</feature>
<evidence type="ECO:0000256" key="5">
    <source>
        <dbReference type="ARBA" id="ARBA00022679"/>
    </source>
</evidence>
<dbReference type="Gene3D" id="3.10.520.10">
    <property type="entry name" value="ApbE-like domains"/>
    <property type="match status" value="2"/>
</dbReference>
<dbReference type="InterPro" id="IPR003374">
    <property type="entry name" value="ApbE-like_sf"/>
</dbReference>
<evidence type="ECO:0000256" key="10">
    <source>
        <dbReference type="ARBA" id="ARBA00048540"/>
    </source>
</evidence>
<dbReference type="KEGG" id="rain:Rai3103_08225"/>
<feature type="region of interest" description="Disordered" evidence="11">
    <location>
        <begin position="1"/>
        <end position="24"/>
    </location>
</feature>
<dbReference type="EMBL" id="CP045725">
    <property type="protein sequence ID" value="QGF23658.1"/>
    <property type="molecule type" value="Genomic_DNA"/>
</dbReference>
<evidence type="ECO:0000313" key="12">
    <source>
        <dbReference type="EMBL" id="QGF23658.1"/>
    </source>
</evidence>
<comment type="catalytic activity">
    <reaction evidence="10">
        <text>L-threonyl-[protein] + FAD = FMN-L-threonyl-[protein] + AMP + H(+)</text>
        <dbReference type="Rhea" id="RHEA:36847"/>
        <dbReference type="Rhea" id="RHEA-COMP:11060"/>
        <dbReference type="Rhea" id="RHEA-COMP:11061"/>
        <dbReference type="ChEBI" id="CHEBI:15378"/>
        <dbReference type="ChEBI" id="CHEBI:30013"/>
        <dbReference type="ChEBI" id="CHEBI:57692"/>
        <dbReference type="ChEBI" id="CHEBI:74257"/>
        <dbReference type="ChEBI" id="CHEBI:456215"/>
        <dbReference type="EC" id="2.7.1.180"/>
    </reaction>
</comment>
<evidence type="ECO:0000256" key="2">
    <source>
        <dbReference type="ARBA" id="ARBA00011955"/>
    </source>
</evidence>
<organism evidence="12 13">
    <name type="scientific">Raineyella fluvialis</name>
    <dbReference type="NCBI Taxonomy" id="2662261"/>
    <lineage>
        <taxon>Bacteria</taxon>
        <taxon>Bacillati</taxon>
        <taxon>Actinomycetota</taxon>
        <taxon>Actinomycetes</taxon>
        <taxon>Propionibacteriales</taxon>
        <taxon>Propionibacteriaceae</taxon>
        <taxon>Raineyella</taxon>
    </lineage>
</organism>
<protein>
    <recommendedName>
        <fullName evidence="3">FAD:protein FMN transferase</fullName>
        <ecNumber evidence="2">2.7.1.180</ecNumber>
    </recommendedName>
    <alternativeName>
        <fullName evidence="9">Flavin transferase</fullName>
    </alternativeName>
</protein>
<evidence type="ECO:0000256" key="11">
    <source>
        <dbReference type="SAM" id="MobiDB-lite"/>
    </source>
</evidence>
<dbReference type="InterPro" id="IPR024932">
    <property type="entry name" value="ApbE"/>
</dbReference>
<dbReference type="PANTHER" id="PTHR30040:SF2">
    <property type="entry name" value="FAD:PROTEIN FMN TRANSFERASE"/>
    <property type="match status" value="1"/>
</dbReference>
<dbReference type="GO" id="GO:0016740">
    <property type="term" value="F:transferase activity"/>
    <property type="evidence" value="ECO:0007669"/>
    <property type="project" value="UniProtKB-KW"/>
</dbReference>
<keyword evidence="8" id="KW-0460">Magnesium</keyword>
<keyword evidence="6" id="KW-0479">Metal-binding</keyword>
<gene>
    <name evidence="12" type="ORF">Rai3103_08225</name>
</gene>
<evidence type="ECO:0000256" key="1">
    <source>
        <dbReference type="ARBA" id="ARBA00001946"/>
    </source>
</evidence>
<dbReference type="Proteomes" id="UP000386847">
    <property type="component" value="Chromosome"/>
</dbReference>
<reference evidence="12 13" key="1">
    <citation type="submission" date="2019-10" db="EMBL/GenBank/DDBJ databases">
        <title>Genomic analysis of Raineyella sp. CBA3103.</title>
        <authorList>
            <person name="Roh S.W."/>
        </authorList>
    </citation>
    <scope>NUCLEOTIDE SEQUENCE [LARGE SCALE GENOMIC DNA]</scope>
    <source>
        <strain evidence="12 13">CBA3103</strain>
    </source>
</reference>
<dbReference type="EC" id="2.7.1.180" evidence="2"/>
<dbReference type="Pfam" id="PF02424">
    <property type="entry name" value="ApbE"/>
    <property type="match status" value="1"/>
</dbReference>
<evidence type="ECO:0000256" key="8">
    <source>
        <dbReference type="ARBA" id="ARBA00022842"/>
    </source>
</evidence>
<evidence type="ECO:0000256" key="3">
    <source>
        <dbReference type="ARBA" id="ARBA00016337"/>
    </source>
</evidence>
<evidence type="ECO:0000256" key="4">
    <source>
        <dbReference type="ARBA" id="ARBA00022630"/>
    </source>
</evidence>
<accession>A0A5Q2FAE1</accession>